<sequence length="273" mass="30088">MMLNENHLLMIQYINSVTKRIAETMFSSVTSYFFGGSTESEQNDVDLQTKPAPEKDQDWILVDLPEKSPVPSIIHTPTCSDSESDNQRSSNNGSPCSQGSPVSRYCLHSKKGCYNENWIITPPPCFLAGGSNSSNVEMTPMENLLIEHPSMSVYNSRCSGSTGDASDLSESSNDDQSPSATRKILPRKVKTAMARQDPRKPNAVAARAGMVTQIQMVKSSQRSLKQSDSKKLSRHNLQRLNKSLNHQIGGGKPYNKSGRIHCPAGRSNTQMKH</sequence>
<feature type="region of interest" description="Disordered" evidence="11">
    <location>
        <begin position="155"/>
        <end position="202"/>
    </location>
</feature>
<keyword evidence="6" id="KW-0010">Activator</keyword>
<proteinExistence type="predicted"/>
<gene>
    <name evidence="12" type="ORF">MCOR_31144</name>
</gene>
<evidence type="ECO:0000313" key="13">
    <source>
        <dbReference type="Proteomes" id="UP000507470"/>
    </source>
</evidence>
<dbReference type="GO" id="GO:0016604">
    <property type="term" value="C:nuclear body"/>
    <property type="evidence" value="ECO:0007669"/>
    <property type="project" value="UniProtKB-SubCell"/>
</dbReference>
<evidence type="ECO:0000313" key="12">
    <source>
        <dbReference type="EMBL" id="CAC5396613.1"/>
    </source>
</evidence>
<feature type="region of interest" description="Disordered" evidence="11">
    <location>
        <begin position="244"/>
        <end position="273"/>
    </location>
</feature>
<keyword evidence="4" id="KW-0072">Autophagy</keyword>
<accession>A0A6J8CJM7</accession>
<dbReference type="GO" id="GO:0031410">
    <property type="term" value="C:cytoplasmic vesicle"/>
    <property type="evidence" value="ECO:0007669"/>
    <property type="project" value="UniProtKB-KW"/>
</dbReference>
<dbReference type="Proteomes" id="UP000507470">
    <property type="component" value="Unassembled WGS sequence"/>
</dbReference>
<keyword evidence="3" id="KW-0963">Cytoplasm</keyword>
<evidence type="ECO:0000256" key="6">
    <source>
        <dbReference type="ARBA" id="ARBA00023159"/>
    </source>
</evidence>
<dbReference type="GO" id="GO:0005829">
    <property type="term" value="C:cytosol"/>
    <property type="evidence" value="ECO:0007669"/>
    <property type="project" value="UniProtKB-SubCell"/>
</dbReference>
<dbReference type="GO" id="GO:0000045">
    <property type="term" value="P:autophagosome assembly"/>
    <property type="evidence" value="ECO:0007669"/>
    <property type="project" value="TreeGrafter"/>
</dbReference>
<evidence type="ECO:0000256" key="7">
    <source>
        <dbReference type="ARBA" id="ARBA00023163"/>
    </source>
</evidence>
<dbReference type="PANTHER" id="PTHR31671">
    <property type="entry name" value="DIABETES AND OBESITY REGULATED, ISOFORM G"/>
    <property type="match status" value="1"/>
</dbReference>
<feature type="compositionally biased region" description="Polar residues" evidence="11">
    <location>
        <begin position="155"/>
        <end position="180"/>
    </location>
</feature>
<keyword evidence="13" id="KW-1185">Reference proteome</keyword>
<evidence type="ECO:0000256" key="2">
    <source>
        <dbReference type="ARBA" id="ARBA00004514"/>
    </source>
</evidence>
<keyword evidence="5" id="KW-0805">Transcription regulation</keyword>
<evidence type="ECO:0000256" key="9">
    <source>
        <dbReference type="ARBA" id="ARBA00023329"/>
    </source>
</evidence>
<keyword evidence="8" id="KW-0539">Nucleus</keyword>
<reference evidence="12 13" key="1">
    <citation type="submission" date="2020-06" db="EMBL/GenBank/DDBJ databases">
        <authorList>
            <person name="Li R."/>
            <person name="Bekaert M."/>
        </authorList>
    </citation>
    <scope>NUCLEOTIDE SEQUENCE [LARGE SCALE GENOMIC DNA]</scope>
    <source>
        <strain evidence="13">wild</strain>
    </source>
</reference>
<dbReference type="GO" id="GO:0045893">
    <property type="term" value="P:positive regulation of DNA-templated transcription"/>
    <property type="evidence" value="ECO:0007669"/>
    <property type="project" value="TreeGrafter"/>
</dbReference>
<feature type="compositionally biased region" description="Polar residues" evidence="11">
    <location>
        <begin position="75"/>
        <end position="101"/>
    </location>
</feature>
<dbReference type="GO" id="GO:0005776">
    <property type="term" value="C:autophagosome"/>
    <property type="evidence" value="ECO:0007669"/>
    <property type="project" value="UniProtKB-SubCell"/>
</dbReference>
<dbReference type="Pfam" id="PF14839">
    <property type="entry name" value="DOR"/>
    <property type="match status" value="1"/>
</dbReference>
<feature type="region of interest" description="Disordered" evidence="11">
    <location>
        <begin position="68"/>
        <end position="101"/>
    </location>
</feature>
<protein>
    <submittedName>
        <fullName evidence="12">Uncharacterized protein</fullName>
    </submittedName>
</protein>
<organism evidence="12 13">
    <name type="scientific">Mytilus coruscus</name>
    <name type="common">Sea mussel</name>
    <dbReference type="NCBI Taxonomy" id="42192"/>
    <lineage>
        <taxon>Eukaryota</taxon>
        <taxon>Metazoa</taxon>
        <taxon>Spiralia</taxon>
        <taxon>Lophotrochozoa</taxon>
        <taxon>Mollusca</taxon>
        <taxon>Bivalvia</taxon>
        <taxon>Autobranchia</taxon>
        <taxon>Pteriomorphia</taxon>
        <taxon>Mytilida</taxon>
        <taxon>Mytiloidea</taxon>
        <taxon>Mytilidae</taxon>
        <taxon>Mytilinae</taxon>
        <taxon>Mytilus</taxon>
    </lineage>
</organism>
<dbReference type="PANTHER" id="PTHR31671:SF3">
    <property type="entry name" value="DIABETES AND OBESITY REGULATED, ISOFORM G"/>
    <property type="match status" value="1"/>
</dbReference>
<comment type="subcellular location">
    <subcellularLocation>
        <location evidence="2">Cytoplasm</location>
        <location evidence="2">Cytosol</location>
    </subcellularLocation>
    <subcellularLocation>
        <location evidence="1">Cytoplasmic vesicle</location>
        <location evidence="1">Autophagosome</location>
    </subcellularLocation>
    <subcellularLocation>
        <location evidence="10">Nucleus</location>
        <location evidence="10">Nuclear body</location>
    </subcellularLocation>
</comment>
<evidence type="ECO:0000256" key="10">
    <source>
        <dbReference type="ARBA" id="ARBA00034306"/>
    </source>
</evidence>
<dbReference type="InterPro" id="IPR029431">
    <property type="entry name" value="TP53INP"/>
</dbReference>
<evidence type="ECO:0000256" key="4">
    <source>
        <dbReference type="ARBA" id="ARBA00023006"/>
    </source>
</evidence>
<evidence type="ECO:0000256" key="1">
    <source>
        <dbReference type="ARBA" id="ARBA00004419"/>
    </source>
</evidence>
<evidence type="ECO:0000256" key="11">
    <source>
        <dbReference type="SAM" id="MobiDB-lite"/>
    </source>
</evidence>
<dbReference type="AlphaFoldDB" id="A0A6J8CJM7"/>
<evidence type="ECO:0000256" key="8">
    <source>
        <dbReference type="ARBA" id="ARBA00023242"/>
    </source>
</evidence>
<evidence type="ECO:0000256" key="3">
    <source>
        <dbReference type="ARBA" id="ARBA00022490"/>
    </source>
</evidence>
<name>A0A6J8CJM7_MYTCO</name>
<dbReference type="OrthoDB" id="10041339at2759"/>
<evidence type="ECO:0000256" key="5">
    <source>
        <dbReference type="ARBA" id="ARBA00023015"/>
    </source>
</evidence>
<keyword evidence="9" id="KW-0968">Cytoplasmic vesicle</keyword>
<keyword evidence="7" id="KW-0804">Transcription</keyword>
<dbReference type="EMBL" id="CACVKT020005631">
    <property type="protein sequence ID" value="CAC5396613.1"/>
    <property type="molecule type" value="Genomic_DNA"/>
</dbReference>